<dbReference type="Proteomes" id="UP001161247">
    <property type="component" value="Chromosome 1"/>
</dbReference>
<dbReference type="EMBL" id="OX459118">
    <property type="protein sequence ID" value="CAI9091187.1"/>
    <property type="molecule type" value="Genomic_DNA"/>
</dbReference>
<dbReference type="GO" id="GO:0034090">
    <property type="term" value="P:maintenance of meiotic sister chromatid cohesion"/>
    <property type="evidence" value="ECO:0007669"/>
    <property type="project" value="InterPro"/>
</dbReference>
<feature type="compositionally biased region" description="Basic and acidic residues" evidence="4">
    <location>
        <begin position="163"/>
        <end position="183"/>
    </location>
</feature>
<feature type="domain" description="Shugoshin C-terminal" evidence="5">
    <location>
        <begin position="348"/>
        <end position="372"/>
    </location>
</feature>
<keyword evidence="2" id="KW-0159">Chromosome partition</keyword>
<feature type="region of interest" description="Disordered" evidence="4">
    <location>
        <begin position="261"/>
        <end position="359"/>
    </location>
</feature>
<evidence type="ECO:0000256" key="1">
    <source>
        <dbReference type="ARBA" id="ARBA00010845"/>
    </source>
</evidence>
<comment type="similarity">
    <text evidence="1">Belongs to the shugoshin family.</text>
</comment>
<sequence length="374" mass="42621">MVKLYLCIISSVNELFCYTVMLQGKADLQKATKASFANTSRQKLGDISNLPRQTRISTRDNKPQFMPLPTNDYINQLQKENKALSKLLEERTKLVDVSGAELRRMRITLQKMQLQNHQLAQSNSQLLAELNSGKDRLKALQHELGCQNGLLKAKSFEMQSTKYKAEKESKVGLEDEKLGDAKRRPQSKSLGSSLQVESRNMNDNKRPCKRRQSAKFERTELRADDDFFPVDIRTSECQTSNGAVQENKNGSATMNIPLIDEQRENDIAPQPQVEVNPERPRGRRRSTRLKPAETKTLVDSMEIPEENGSGCLDRNDMEGNGGPSTIEEKESYPVPIPKAQEFRRSSLSRPQRQAVKKVQSYKEIPLKVKMRRQE</sequence>
<dbReference type="Pfam" id="PF07557">
    <property type="entry name" value="Shugoshin_C"/>
    <property type="match status" value="1"/>
</dbReference>
<evidence type="ECO:0000313" key="7">
    <source>
        <dbReference type="Proteomes" id="UP001161247"/>
    </source>
</evidence>
<accession>A0AAV1C9R3</accession>
<evidence type="ECO:0000256" key="3">
    <source>
        <dbReference type="SAM" id="Coils"/>
    </source>
</evidence>
<dbReference type="PANTHER" id="PTHR34373">
    <property type="entry name" value="SHUGOSHIN 2"/>
    <property type="match status" value="1"/>
</dbReference>
<feature type="region of interest" description="Disordered" evidence="4">
    <location>
        <begin position="162"/>
        <end position="217"/>
    </location>
</feature>
<evidence type="ECO:0000313" key="6">
    <source>
        <dbReference type="EMBL" id="CAI9091187.1"/>
    </source>
</evidence>
<protein>
    <submittedName>
        <fullName evidence="6">OLC1v1026147C1</fullName>
    </submittedName>
</protein>
<feature type="coiled-coil region" evidence="3">
    <location>
        <begin position="70"/>
        <end position="143"/>
    </location>
</feature>
<organism evidence="6 7">
    <name type="scientific">Oldenlandia corymbosa var. corymbosa</name>
    <dbReference type="NCBI Taxonomy" id="529605"/>
    <lineage>
        <taxon>Eukaryota</taxon>
        <taxon>Viridiplantae</taxon>
        <taxon>Streptophyta</taxon>
        <taxon>Embryophyta</taxon>
        <taxon>Tracheophyta</taxon>
        <taxon>Spermatophyta</taxon>
        <taxon>Magnoliopsida</taxon>
        <taxon>eudicotyledons</taxon>
        <taxon>Gunneridae</taxon>
        <taxon>Pentapetalae</taxon>
        <taxon>asterids</taxon>
        <taxon>lamiids</taxon>
        <taxon>Gentianales</taxon>
        <taxon>Rubiaceae</taxon>
        <taxon>Rubioideae</taxon>
        <taxon>Spermacoceae</taxon>
        <taxon>Hedyotis-Oldenlandia complex</taxon>
        <taxon>Oldenlandia</taxon>
    </lineage>
</organism>
<dbReference type="GO" id="GO:0045144">
    <property type="term" value="P:meiotic sister chromatid segregation"/>
    <property type="evidence" value="ECO:0007669"/>
    <property type="project" value="InterPro"/>
</dbReference>
<keyword evidence="7" id="KW-1185">Reference proteome</keyword>
<feature type="compositionally biased region" description="Polar residues" evidence="4">
    <location>
        <begin position="187"/>
        <end position="199"/>
    </location>
</feature>
<dbReference type="GO" id="GO:0005634">
    <property type="term" value="C:nucleus"/>
    <property type="evidence" value="ECO:0007669"/>
    <property type="project" value="InterPro"/>
</dbReference>
<dbReference type="GO" id="GO:0000775">
    <property type="term" value="C:chromosome, centromeric region"/>
    <property type="evidence" value="ECO:0007669"/>
    <property type="project" value="InterPro"/>
</dbReference>
<name>A0AAV1C9R3_OLDCO</name>
<dbReference type="AlphaFoldDB" id="A0AAV1C9R3"/>
<evidence type="ECO:0000256" key="4">
    <source>
        <dbReference type="SAM" id="MobiDB-lite"/>
    </source>
</evidence>
<dbReference type="PANTHER" id="PTHR34373:SF9">
    <property type="entry name" value="SHUGOSHIN 2"/>
    <property type="match status" value="1"/>
</dbReference>
<reference evidence="6" key="1">
    <citation type="submission" date="2023-03" db="EMBL/GenBank/DDBJ databases">
        <authorList>
            <person name="Julca I."/>
        </authorList>
    </citation>
    <scope>NUCLEOTIDE SEQUENCE</scope>
</reference>
<evidence type="ECO:0000259" key="5">
    <source>
        <dbReference type="Pfam" id="PF07557"/>
    </source>
</evidence>
<dbReference type="InterPro" id="IPR044693">
    <property type="entry name" value="SGO_plant"/>
</dbReference>
<gene>
    <name evidence="6" type="ORF">OLC1_LOCUS3176</name>
</gene>
<dbReference type="InterPro" id="IPR011515">
    <property type="entry name" value="Shugoshin_C"/>
</dbReference>
<keyword evidence="3" id="KW-0175">Coiled coil</keyword>
<evidence type="ECO:0000256" key="2">
    <source>
        <dbReference type="ARBA" id="ARBA00022829"/>
    </source>
</evidence>
<proteinExistence type="inferred from homology"/>